<comment type="caution">
    <text evidence="1">The sequence shown here is derived from an EMBL/GenBank/DDBJ whole genome shotgun (WGS) entry which is preliminary data.</text>
</comment>
<name>A0ACC0F0F0_9BASI</name>
<accession>A0ACC0F0F0</accession>
<evidence type="ECO:0000313" key="1">
    <source>
        <dbReference type="EMBL" id="KAI7963132.1"/>
    </source>
</evidence>
<keyword evidence="2" id="KW-1185">Reference proteome</keyword>
<sequence>MDQHMKNPTHIYQLAEFYAARSPIRNPDIASPHGSAQSTGRGLDPVDATLNTGSPDPAMEQLSTWYPSVPEGRYDLRIKARGGIDIPTVSTVLCFLGDLPMHAEITSTPVPGNALHPCRACPLSATSVKAKATFAYAASFFMISATGSWIKHPPRSWGQIKQLCKAVWVMAHQPRKKTAVEDSNAKLGVKDSLNWTLIDRRYEILALDDEATAANLKFLKRLAQIAREDLASLFNPFFELNGFDVGEDTPDEVLHVFLLGVVKDMVRDCMHGLTPDEKVKVKARYQLFNINSLNIASSQADYLTRHFGNFIGKDFRIVVQAALFVLFQYMDDDERHLWTALCKLVPLIFQTHIEDKASFTVQLTYHIRQFLYLLVKATAQWVNKPKLHMLLHLMESVDRYGPACLSATEKFEGYNSVVRHASVHSNQQSPGKDISVTFGDYRILRHILSGSYWVDGFQHEGTGRFKEPVSLCQEVEGSGLFAG</sequence>
<reference evidence="2" key="1">
    <citation type="journal article" date="2018" name="BMC Genomics">
        <title>Genomic insights into host adaptation between the wheat stripe rust pathogen (Puccinia striiformis f. sp. tritici) and the barley stripe rust pathogen (Puccinia striiformis f. sp. hordei).</title>
        <authorList>
            <person name="Xia C."/>
            <person name="Wang M."/>
            <person name="Yin C."/>
            <person name="Cornejo O.E."/>
            <person name="Hulbert S.H."/>
            <person name="Chen X."/>
        </authorList>
    </citation>
    <scope>NUCLEOTIDE SEQUENCE [LARGE SCALE GENOMIC DNA]</scope>
    <source>
        <strain evidence="2">93-210</strain>
    </source>
</reference>
<protein>
    <submittedName>
        <fullName evidence="1">Uncharacterized protein</fullName>
    </submittedName>
</protein>
<reference evidence="2" key="2">
    <citation type="journal article" date="2018" name="Mol. Plant Microbe Interact.">
        <title>Genome sequence resources for the wheat stripe rust pathogen (Puccinia striiformis f. sp. tritici) and the barley stripe rust pathogen (Puccinia striiformis f. sp. hordei).</title>
        <authorList>
            <person name="Xia C."/>
            <person name="Wang M."/>
            <person name="Yin C."/>
            <person name="Cornejo O.E."/>
            <person name="Hulbert S.H."/>
            <person name="Chen X."/>
        </authorList>
    </citation>
    <scope>NUCLEOTIDE SEQUENCE [LARGE SCALE GENOMIC DNA]</scope>
    <source>
        <strain evidence="2">93-210</strain>
    </source>
</reference>
<organism evidence="1 2">
    <name type="scientific">Puccinia striiformis f. sp. tritici</name>
    <dbReference type="NCBI Taxonomy" id="168172"/>
    <lineage>
        <taxon>Eukaryota</taxon>
        <taxon>Fungi</taxon>
        <taxon>Dikarya</taxon>
        <taxon>Basidiomycota</taxon>
        <taxon>Pucciniomycotina</taxon>
        <taxon>Pucciniomycetes</taxon>
        <taxon>Pucciniales</taxon>
        <taxon>Pucciniaceae</taxon>
        <taxon>Puccinia</taxon>
    </lineage>
</organism>
<dbReference type="Proteomes" id="UP001060170">
    <property type="component" value="Chromosome 1"/>
</dbReference>
<reference evidence="1 2" key="3">
    <citation type="journal article" date="2022" name="Microbiol. Spectr.">
        <title>Folding features and dynamics of 3D genome architecture in plant fungal pathogens.</title>
        <authorList>
            <person name="Xia C."/>
        </authorList>
    </citation>
    <scope>NUCLEOTIDE SEQUENCE [LARGE SCALE GENOMIC DNA]</scope>
    <source>
        <strain evidence="1 2">93-210</strain>
    </source>
</reference>
<evidence type="ECO:0000313" key="2">
    <source>
        <dbReference type="Proteomes" id="UP001060170"/>
    </source>
</evidence>
<gene>
    <name evidence="1" type="ORF">MJO28_001226</name>
</gene>
<proteinExistence type="predicted"/>
<dbReference type="EMBL" id="CM045865">
    <property type="protein sequence ID" value="KAI7963132.1"/>
    <property type="molecule type" value="Genomic_DNA"/>
</dbReference>